<evidence type="ECO:0000313" key="3">
    <source>
        <dbReference type="Proteomes" id="UP001451303"/>
    </source>
</evidence>
<proteinExistence type="predicted"/>
<evidence type="ECO:0000256" key="1">
    <source>
        <dbReference type="SAM" id="MobiDB-lite"/>
    </source>
</evidence>
<sequence>MNSFLAHPPDGHLFTPRAGTHHGDAGQAALQPGLQHSEPPSGNIISLQISSRNNTTASSCQPPRSSEDIQARSELSSKLGVGSSSVELF</sequence>
<protein>
    <submittedName>
        <fullName evidence="2">Uncharacterized protein</fullName>
    </submittedName>
</protein>
<dbReference type="Proteomes" id="UP001451303">
    <property type="component" value="Unassembled WGS sequence"/>
</dbReference>
<keyword evidence="3" id="KW-1185">Reference proteome</keyword>
<comment type="caution">
    <text evidence="2">The sequence shown here is derived from an EMBL/GenBank/DDBJ whole genome shotgun (WGS) entry which is preliminary data.</text>
</comment>
<evidence type="ECO:0000313" key="2">
    <source>
        <dbReference type="EMBL" id="KAL0470274.1"/>
    </source>
</evidence>
<name>A0ABR3DC69_NEUIN</name>
<gene>
    <name evidence="2" type="ORF">QR685DRAFT_571415</name>
</gene>
<feature type="compositionally biased region" description="Polar residues" evidence="1">
    <location>
        <begin position="38"/>
        <end position="64"/>
    </location>
</feature>
<accession>A0ABR3DC69</accession>
<organism evidence="2 3">
    <name type="scientific">Neurospora intermedia</name>
    <dbReference type="NCBI Taxonomy" id="5142"/>
    <lineage>
        <taxon>Eukaryota</taxon>
        <taxon>Fungi</taxon>
        <taxon>Dikarya</taxon>
        <taxon>Ascomycota</taxon>
        <taxon>Pezizomycotina</taxon>
        <taxon>Sordariomycetes</taxon>
        <taxon>Sordariomycetidae</taxon>
        <taxon>Sordariales</taxon>
        <taxon>Sordariaceae</taxon>
        <taxon>Neurospora</taxon>
    </lineage>
</organism>
<reference evidence="2 3" key="1">
    <citation type="submission" date="2023-09" db="EMBL/GenBank/DDBJ databases">
        <title>Multi-omics analysis of a traditional fermented food reveals byproduct-associated fungal strains for waste-to-food upcycling.</title>
        <authorList>
            <consortium name="Lawrence Berkeley National Laboratory"/>
            <person name="Rekdal V.M."/>
            <person name="Villalobos-Escobedo J.M."/>
            <person name="Rodriguez-Valeron N."/>
            <person name="Garcia M.O."/>
            <person name="Vasquez D.P."/>
            <person name="Damayanti I."/>
            <person name="Sorensen P.M."/>
            <person name="Baidoo E.E."/>
            <person name="De Carvalho A.C."/>
            <person name="Riley R."/>
            <person name="Lipzen A."/>
            <person name="He G."/>
            <person name="Yan M."/>
            <person name="Haridas S."/>
            <person name="Daum C."/>
            <person name="Yoshinaga Y."/>
            <person name="Ng V."/>
            <person name="Grigoriev I.V."/>
            <person name="Munk R."/>
            <person name="Nuraida L."/>
            <person name="Wijaya C.H."/>
            <person name="Morales P.-C."/>
            <person name="Keasling J.D."/>
        </authorList>
    </citation>
    <scope>NUCLEOTIDE SEQUENCE [LARGE SCALE GENOMIC DNA]</scope>
    <source>
        <strain evidence="2 3">FGSC 2613</strain>
    </source>
</reference>
<feature type="region of interest" description="Disordered" evidence="1">
    <location>
        <begin position="1"/>
        <end position="89"/>
    </location>
</feature>
<feature type="compositionally biased region" description="Low complexity" evidence="1">
    <location>
        <begin position="73"/>
        <end position="89"/>
    </location>
</feature>
<dbReference type="EMBL" id="JAVLET010000004">
    <property type="protein sequence ID" value="KAL0470274.1"/>
    <property type="molecule type" value="Genomic_DNA"/>
</dbReference>